<evidence type="ECO:0000256" key="10">
    <source>
        <dbReference type="SAM" id="MobiDB-lite"/>
    </source>
</evidence>
<dbReference type="SUPFAM" id="SSF51395">
    <property type="entry name" value="FMN-linked oxidoreductases"/>
    <property type="match status" value="1"/>
</dbReference>
<comment type="caution">
    <text evidence="13">The sequence shown here is derived from an EMBL/GenBank/DDBJ whole genome shotgun (WGS) entry which is preliminary data.</text>
</comment>
<comment type="cofactor">
    <cofactor evidence="2">
        <name>[4Fe-4S] cluster</name>
        <dbReference type="ChEBI" id="CHEBI:49883"/>
    </cofactor>
</comment>
<dbReference type="InterPro" id="IPR013785">
    <property type="entry name" value="Aldolase_TIM"/>
</dbReference>
<evidence type="ECO:0000256" key="1">
    <source>
        <dbReference type="ARBA" id="ARBA00001917"/>
    </source>
</evidence>
<dbReference type="RefSeq" id="WP_211372341.1">
    <property type="nucleotide sequence ID" value="NZ_BAAALV010000002.1"/>
</dbReference>
<accession>A0ABP5AHP3</accession>
<organism evidence="13 14">
    <name type="scientific">Arthrobacter gandavensis</name>
    <dbReference type="NCBI Taxonomy" id="169960"/>
    <lineage>
        <taxon>Bacteria</taxon>
        <taxon>Bacillati</taxon>
        <taxon>Actinomycetota</taxon>
        <taxon>Actinomycetes</taxon>
        <taxon>Micrococcales</taxon>
        <taxon>Micrococcaceae</taxon>
        <taxon>Arthrobacter</taxon>
    </lineage>
</organism>
<feature type="domain" description="FAD/NAD(P)-binding" evidence="12">
    <location>
        <begin position="395"/>
        <end position="654"/>
    </location>
</feature>
<evidence type="ECO:0000256" key="7">
    <source>
        <dbReference type="ARBA" id="ARBA00023002"/>
    </source>
</evidence>
<reference evidence="14" key="1">
    <citation type="journal article" date="2019" name="Int. J. Syst. Evol. Microbiol.">
        <title>The Global Catalogue of Microorganisms (GCM) 10K type strain sequencing project: providing services to taxonomists for standard genome sequencing and annotation.</title>
        <authorList>
            <consortium name="The Broad Institute Genomics Platform"/>
            <consortium name="The Broad Institute Genome Sequencing Center for Infectious Disease"/>
            <person name="Wu L."/>
            <person name="Ma J."/>
        </authorList>
    </citation>
    <scope>NUCLEOTIDE SEQUENCE [LARGE SCALE GENOMIC DNA]</scope>
    <source>
        <strain evidence="14">JCM 13316</strain>
    </source>
</reference>
<dbReference type="Gene3D" id="3.20.20.70">
    <property type="entry name" value="Aldolase class I"/>
    <property type="match status" value="1"/>
</dbReference>
<dbReference type="PANTHER" id="PTHR42917:SF2">
    <property type="entry name" value="2,4-DIENOYL-COA REDUCTASE [(2E)-ENOYL-COA-PRODUCING]"/>
    <property type="match status" value="1"/>
</dbReference>
<dbReference type="SUPFAM" id="SSF51905">
    <property type="entry name" value="FAD/NAD(P)-binding domain"/>
    <property type="match status" value="1"/>
</dbReference>
<dbReference type="InterPro" id="IPR051793">
    <property type="entry name" value="NADH:flavin_oxidoreductase"/>
</dbReference>
<proteinExistence type="inferred from homology"/>
<gene>
    <name evidence="13" type="ORF">GCM10009688_16170</name>
</gene>
<keyword evidence="5" id="KW-0288">FMN</keyword>
<keyword evidence="6" id="KW-0479">Metal-binding</keyword>
<dbReference type="PANTHER" id="PTHR42917">
    <property type="entry name" value="2,4-DIENOYL-COA REDUCTASE"/>
    <property type="match status" value="1"/>
</dbReference>
<dbReference type="InterPro" id="IPR036188">
    <property type="entry name" value="FAD/NAD-bd_sf"/>
</dbReference>
<comment type="cofactor">
    <cofactor evidence="1">
        <name>FMN</name>
        <dbReference type="ChEBI" id="CHEBI:58210"/>
    </cofactor>
</comment>
<evidence type="ECO:0000313" key="13">
    <source>
        <dbReference type="EMBL" id="GAA1911983.1"/>
    </source>
</evidence>
<dbReference type="InterPro" id="IPR001155">
    <property type="entry name" value="OxRdtase_FMN_N"/>
</dbReference>
<keyword evidence="7" id="KW-0560">Oxidoreductase</keyword>
<keyword evidence="8" id="KW-0408">Iron</keyword>
<evidence type="ECO:0000256" key="9">
    <source>
        <dbReference type="ARBA" id="ARBA00023014"/>
    </source>
</evidence>
<dbReference type="Pfam" id="PF07992">
    <property type="entry name" value="Pyr_redox_2"/>
    <property type="match status" value="1"/>
</dbReference>
<dbReference type="Proteomes" id="UP001500784">
    <property type="component" value="Unassembled WGS sequence"/>
</dbReference>
<dbReference type="PRINTS" id="PR00411">
    <property type="entry name" value="PNDRDTASEI"/>
</dbReference>
<evidence type="ECO:0000259" key="11">
    <source>
        <dbReference type="Pfam" id="PF00724"/>
    </source>
</evidence>
<evidence type="ECO:0000259" key="12">
    <source>
        <dbReference type="Pfam" id="PF07992"/>
    </source>
</evidence>
<evidence type="ECO:0000256" key="2">
    <source>
        <dbReference type="ARBA" id="ARBA00001966"/>
    </source>
</evidence>
<evidence type="ECO:0000256" key="4">
    <source>
        <dbReference type="ARBA" id="ARBA00022630"/>
    </source>
</evidence>
<keyword evidence="14" id="KW-1185">Reference proteome</keyword>
<name>A0ABP5AHP3_9MICC</name>
<protein>
    <submittedName>
        <fullName evidence="13">NADPH-dependent 2,4-dienoyl-CoA reductase</fullName>
    </submittedName>
</protein>
<dbReference type="Pfam" id="PF00724">
    <property type="entry name" value="Oxidored_FMN"/>
    <property type="match status" value="1"/>
</dbReference>
<evidence type="ECO:0000256" key="3">
    <source>
        <dbReference type="ARBA" id="ARBA00011048"/>
    </source>
</evidence>
<evidence type="ECO:0000256" key="6">
    <source>
        <dbReference type="ARBA" id="ARBA00022723"/>
    </source>
</evidence>
<feature type="domain" description="NADH:flavin oxidoreductase/NADH oxidase N-terminal" evidence="11">
    <location>
        <begin position="20"/>
        <end position="344"/>
    </location>
</feature>
<dbReference type="EMBL" id="BAAALV010000002">
    <property type="protein sequence ID" value="GAA1911983.1"/>
    <property type="molecule type" value="Genomic_DNA"/>
</dbReference>
<dbReference type="PRINTS" id="PR00368">
    <property type="entry name" value="FADPNR"/>
</dbReference>
<feature type="region of interest" description="Disordered" evidence="10">
    <location>
        <begin position="697"/>
        <end position="719"/>
    </location>
</feature>
<comment type="similarity">
    <text evidence="3">In the N-terminal section; belongs to the NADH:flavin oxidoreductase/NADH oxidase family.</text>
</comment>
<evidence type="ECO:0000313" key="14">
    <source>
        <dbReference type="Proteomes" id="UP001500784"/>
    </source>
</evidence>
<dbReference type="Gene3D" id="3.40.50.720">
    <property type="entry name" value="NAD(P)-binding Rossmann-like Domain"/>
    <property type="match status" value="1"/>
</dbReference>
<keyword evidence="9" id="KW-0411">Iron-sulfur</keyword>
<keyword evidence="4" id="KW-0285">Flavoprotein</keyword>
<evidence type="ECO:0000256" key="5">
    <source>
        <dbReference type="ARBA" id="ARBA00022643"/>
    </source>
</evidence>
<evidence type="ECO:0000256" key="8">
    <source>
        <dbReference type="ARBA" id="ARBA00023004"/>
    </source>
</evidence>
<dbReference type="Gene3D" id="3.50.50.60">
    <property type="entry name" value="FAD/NAD(P)-binding domain"/>
    <property type="match status" value="1"/>
</dbReference>
<sequence length="719" mass="74149">MHSDPRPGVRRHPHAFAAGSIGPLALPHRIIMGSMHLNFEADPAALAAFYAERAAGGAALIVTGGAAVNREGSGGRTYLVCGEPAFTRAAQAALRAVHDAGGMLALQLFHAGRYAFRETYGLQPLAPSAVWSGYSRALPLALDEEQIGLTLRDFAAAARQARDLGFDAVEIMGSEGYLLNQFASPLTNRRHDAWGGDAARRQAFPLAVLAAVRSAAGRDFPVIFRMSGADLVQGEAPQEEYSALAAALADAGADALNIGIGWHESRLPTVQALVPHGTWLPIASRIRADLRSRGIQVPVIGSNRINSVAQADAAIAAGNVDFVSMARPFLADPRILAKTKAGRSDLVNTCIACNEACIDRSLGTEPVSCLVNPRAGRETVFPAGIPGAVGPPGTPVAVVGAGPAGMQAAATLAASGALVHLFEAEAEIGGQFRLARVVPGKSDFAQTIRYFSSELPRLGVHVHTGVKASANSLAGFSHVVDATGVRPRTVQLPGSGVTVLDYHQAFADPAGLPRRIAVIGGGGIAVDLAHLLLQQGTFTPPEPESGAVRRFSREHLASGPQQPGFREITLLRRGPRIGEGIGPSTRWAVLQALRNSGAVLRTGVSYRELVPEGLLIEGPDGSAELIAADAVVIAAGQVENTVLQRGLTAAGLPHTVIGGAHSAAGLNAALAFAQGLEAGTDIAALLASGAPGTQKGPAAVAAGPFKAEPKGPASEHQIT</sequence>
<dbReference type="InterPro" id="IPR023753">
    <property type="entry name" value="FAD/NAD-binding_dom"/>
</dbReference>